<dbReference type="Proteomes" id="UP001174694">
    <property type="component" value="Unassembled WGS sequence"/>
</dbReference>
<evidence type="ECO:0000256" key="5">
    <source>
        <dbReference type="ARBA" id="ARBA00022833"/>
    </source>
</evidence>
<protein>
    <recommendedName>
        <fullName evidence="7">20S-pre-rRNA D-site endonuclease NOB1</fullName>
    </recommendedName>
</protein>
<dbReference type="InterPro" id="IPR039907">
    <property type="entry name" value="NOB1"/>
</dbReference>
<sequence length="480" mass="52701">MAAAADAAVSASATSTSLEQAPPVDPSPAAQPTTDDEPQTSTTPSTPPKPIHSLVVDTGPLIKNEPPISTLLAQAEELWTIPSVLSEIRDEATRTRVDTTLRPFLKLRNPRPESVKFISDFARRTGDLEVLSKPDIHLLALTYELEIERNGGDWRLRNTPRQQRVNGKPPGRTDEEKSDEIQENAGPGDIVGQPQEVPPVEEPTDATTDAPISKPAEPHNGNTEEVGTQLEELSLNAPATKQEETGDAPTTIEEQEQEQNEASEDDDSDGWITPSNLKKHMAKDNVPSTPSQPIQRVLQAALITSDFAMQNVALRINLNLCSPSNLARVTQVKSWVLRCHGCFQVTRQLDKQFCPRCGQATLTRTSCSTDAQGNFRIHLKKNFQYNKRGNVYSIPKPTHGSASGKISGAQGGGKNGWGRELILAEDQKEYTRKVDEDRKTRYHDLMDADYLPNILTGERSGGHGRIRVGAGRNVNAKKRR</sequence>
<dbReference type="PIRSF" id="PIRSF037125">
    <property type="entry name" value="D-site_20S_pre-rRNA_nuclease"/>
    <property type="match status" value="1"/>
</dbReference>
<dbReference type="FunFam" id="3.40.50.1010:FF:000020">
    <property type="entry name" value="20S-pre-rRNA D-site endonuclease NOB1"/>
    <property type="match status" value="1"/>
</dbReference>
<keyword evidence="13" id="KW-1185">Reference proteome</keyword>
<feature type="compositionally biased region" description="Acidic residues" evidence="9">
    <location>
        <begin position="253"/>
        <end position="269"/>
    </location>
</feature>
<organism evidence="12 13">
    <name type="scientific">Pleurostoma richardsiae</name>
    <dbReference type="NCBI Taxonomy" id="41990"/>
    <lineage>
        <taxon>Eukaryota</taxon>
        <taxon>Fungi</taxon>
        <taxon>Dikarya</taxon>
        <taxon>Ascomycota</taxon>
        <taxon>Pezizomycotina</taxon>
        <taxon>Sordariomycetes</taxon>
        <taxon>Sordariomycetidae</taxon>
        <taxon>Calosphaeriales</taxon>
        <taxon>Pleurostomataceae</taxon>
        <taxon>Pleurostoma</taxon>
    </lineage>
</organism>
<evidence type="ECO:0000313" key="13">
    <source>
        <dbReference type="Proteomes" id="UP001174694"/>
    </source>
</evidence>
<reference evidence="12" key="1">
    <citation type="submission" date="2022-07" db="EMBL/GenBank/DDBJ databases">
        <title>Fungi with potential for degradation of polypropylene.</title>
        <authorList>
            <person name="Gostincar C."/>
        </authorList>
    </citation>
    <scope>NUCLEOTIDE SEQUENCE</scope>
    <source>
        <strain evidence="12">EXF-13308</strain>
    </source>
</reference>
<feature type="binding site" evidence="8">
    <location>
        <position position="357"/>
    </location>
    <ligand>
        <name>Zn(2+)</name>
        <dbReference type="ChEBI" id="CHEBI:29105"/>
    </ligand>
</feature>
<dbReference type="Pfam" id="PF17146">
    <property type="entry name" value="PIN_6"/>
    <property type="match status" value="1"/>
</dbReference>
<dbReference type="InterPro" id="IPR036283">
    <property type="entry name" value="NOB1_Zf-like_sf"/>
</dbReference>
<dbReference type="GO" id="GO:0030688">
    <property type="term" value="C:preribosome, small subunit precursor"/>
    <property type="evidence" value="ECO:0007669"/>
    <property type="project" value="TreeGrafter"/>
</dbReference>
<comment type="caution">
    <text evidence="12">The sequence shown here is derived from an EMBL/GenBank/DDBJ whole genome shotgun (WGS) entry which is preliminary data.</text>
</comment>
<dbReference type="SUPFAM" id="SSF144206">
    <property type="entry name" value="NOB1 zinc finger-like"/>
    <property type="match status" value="1"/>
</dbReference>
<evidence type="ECO:0000256" key="1">
    <source>
        <dbReference type="ARBA" id="ARBA00005858"/>
    </source>
</evidence>
<evidence type="ECO:0000256" key="3">
    <source>
        <dbReference type="ARBA" id="ARBA00022723"/>
    </source>
</evidence>
<feature type="domain" description="Nin one binding (NOB1) Zn-ribbon-like" evidence="10">
    <location>
        <begin position="329"/>
        <end position="400"/>
    </location>
</feature>
<evidence type="ECO:0000256" key="7">
    <source>
        <dbReference type="PIRNR" id="PIRNR037125"/>
    </source>
</evidence>
<dbReference type="CDD" id="cd09876">
    <property type="entry name" value="PIN_Nob1-like"/>
    <property type="match status" value="1"/>
</dbReference>
<keyword evidence="3 7" id="KW-0479">Metal-binding</keyword>
<evidence type="ECO:0000256" key="9">
    <source>
        <dbReference type="SAM" id="MobiDB-lite"/>
    </source>
</evidence>
<feature type="binding site" evidence="8">
    <location>
        <position position="354"/>
    </location>
    <ligand>
        <name>Zn(2+)</name>
        <dbReference type="ChEBI" id="CHEBI:29105"/>
    </ligand>
</feature>
<dbReference type="InterPro" id="IPR033411">
    <property type="entry name" value="Ribonuclease_PIN"/>
</dbReference>
<dbReference type="Gene3D" id="3.40.50.1010">
    <property type="entry name" value="5'-nuclease"/>
    <property type="match status" value="1"/>
</dbReference>
<feature type="compositionally biased region" description="Low complexity" evidence="9">
    <location>
        <begin position="1"/>
        <end position="17"/>
    </location>
</feature>
<dbReference type="InterPro" id="IPR017117">
    <property type="entry name" value="Nob1_euk"/>
</dbReference>
<accession>A0AA38R5G3</accession>
<evidence type="ECO:0000259" key="10">
    <source>
        <dbReference type="Pfam" id="PF08772"/>
    </source>
</evidence>
<keyword evidence="12" id="KW-0255">Endonuclease</keyword>
<evidence type="ECO:0000256" key="2">
    <source>
        <dbReference type="ARBA" id="ARBA00022722"/>
    </source>
</evidence>
<evidence type="ECO:0000256" key="8">
    <source>
        <dbReference type="PIRSR" id="PIRSR037125-1"/>
    </source>
</evidence>
<evidence type="ECO:0000259" key="11">
    <source>
        <dbReference type="Pfam" id="PF17146"/>
    </source>
</evidence>
<dbReference type="GO" id="GO:0046872">
    <property type="term" value="F:metal ion binding"/>
    <property type="evidence" value="ECO:0007669"/>
    <property type="project" value="UniProtKB-UniRule"/>
</dbReference>
<dbReference type="PANTHER" id="PTHR12814">
    <property type="entry name" value="RNA-BINDING PROTEIN NOB1"/>
    <property type="match status" value="1"/>
</dbReference>
<dbReference type="PANTHER" id="PTHR12814:SF2">
    <property type="entry name" value="RNA-BINDING PROTEIN NOB1"/>
    <property type="match status" value="1"/>
</dbReference>
<dbReference type="InterPro" id="IPR014881">
    <property type="entry name" value="NOB1_Zn-bd"/>
</dbReference>
<comment type="subcellular location">
    <subcellularLocation>
        <location evidence="7">Nucleus</location>
        <location evidence="7">Nucleolus</location>
    </subcellularLocation>
</comment>
<comment type="similarity">
    <text evidence="1 7">Belongs to the NOB1 family.</text>
</comment>
<proteinExistence type="inferred from homology"/>
<evidence type="ECO:0000256" key="6">
    <source>
        <dbReference type="ARBA" id="ARBA00023242"/>
    </source>
</evidence>
<dbReference type="GO" id="GO:0030490">
    <property type="term" value="P:maturation of SSU-rRNA"/>
    <property type="evidence" value="ECO:0007669"/>
    <property type="project" value="TreeGrafter"/>
</dbReference>
<evidence type="ECO:0000313" key="12">
    <source>
        <dbReference type="EMBL" id="KAJ9134310.1"/>
    </source>
</evidence>
<dbReference type="Pfam" id="PF08772">
    <property type="entry name" value="Zn_ribbon_NOB1"/>
    <property type="match status" value="1"/>
</dbReference>
<evidence type="ECO:0000256" key="4">
    <source>
        <dbReference type="ARBA" id="ARBA00022801"/>
    </source>
</evidence>
<keyword evidence="6 7" id="KW-0539">Nucleus</keyword>
<name>A0AA38R5G3_9PEZI</name>
<dbReference type="Gene3D" id="6.20.210.10">
    <property type="entry name" value="Nin one binding (NOB1), Zn-ribbon-like"/>
    <property type="match status" value="1"/>
</dbReference>
<gene>
    <name evidence="12" type="ORF">NKR23_g10207</name>
</gene>
<comment type="function">
    <text evidence="7">Required for the synthesis of 40S ribosome subunits. Has a role in processing 20S pre-rRNA into the mature 18S rRNA, where it is required for cleavage at the 3' end of the mature 18S rRNA (D-site). Accompanies the 20S pre-rRNA from the nucleus to the cytoplasm.</text>
</comment>
<feature type="region of interest" description="Disordered" evidence="9">
    <location>
        <begin position="460"/>
        <end position="480"/>
    </location>
</feature>
<feature type="domain" description="Ribonuclease PIN" evidence="11">
    <location>
        <begin position="54"/>
        <end position="145"/>
    </location>
</feature>
<dbReference type="GO" id="GO:0016787">
    <property type="term" value="F:hydrolase activity"/>
    <property type="evidence" value="ECO:0007669"/>
    <property type="project" value="UniProtKB-KW"/>
</dbReference>
<keyword evidence="5 7" id="KW-0862">Zinc</keyword>
<feature type="binding site" evidence="8">
    <location>
        <position position="339"/>
    </location>
    <ligand>
        <name>Zn(2+)</name>
        <dbReference type="ChEBI" id="CHEBI:29105"/>
    </ligand>
</feature>
<feature type="binding site" evidence="8">
    <location>
        <position position="342"/>
    </location>
    <ligand>
        <name>Zn(2+)</name>
        <dbReference type="ChEBI" id="CHEBI:29105"/>
    </ligand>
</feature>
<keyword evidence="2" id="KW-0540">Nuclease</keyword>
<dbReference type="GO" id="GO:0005730">
    <property type="term" value="C:nucleolus"/>
    <property type="evidence" value="ECO:0007669"/>
    <property type="project" value="UniProtKB-SubCell"/>
</dbReference>
<dbReference type="AlphaFoldDB" id="A0AA38R5G3"/>
<feature type="region of interest" description="Disordered" evidence="9">
    <location>
        <begin position="154"/>
        <end position="291"/>
    </location>
</feature>
<keyword evidence="4" id="KW-0378">Hydrolase</keyword>
<feature type="region of interest" description="Disordered" evidence="9">
    <location>
        <begin position="1"/>
        <end position="55"/>
    </location>
</feature>
<dbReference type="GO" id="GO:0005737">
    <property type="term" value="C:cytoplasm"/>
    <property type="evidence" value="ECO:0007669"/>
    <property type="project" value="UniProtKB-ARBA"/>
</dbReference>
<dbReference type="EMBL" id="JANBVO010000044">
    <property type="protein sequence ID" value="KAJ9134310.1"/>
    <property type="molecule type" value="Genomic_DNA"/>
</dbReference>
<dbReference type="GO" id="GO:0004521">
    <property type="term" value="F:RNA endonuclease activity"/>
    <property type="evidence" value="ECO:0007669"/>
    <property type="project" value="UniProtKB-UniRule"/>
</dbReference>